<keyword evidence="2" id="KW-1185">Reference proteome</keyword>
<comment type="caution">
    <text evidence="1">The sequence shown here is derived from an EMBL/GenBank/DDBJ whole genome shotgun (WGS) entry which is preliminary data.</text>
</comment>
<evidence type="ECO:0000313" key="1">
    <source>
        <dbReference type="EMBL" id="KAJ2921294.1"/>
    </source>
</evidence>
<feature type="non-terminal residue" evidence="1">
    <location>
        <position position="53"/>
    </location>
</feature>
<organism evidence="1 2">
    <name type="scientific">Candolleomyces eurysporus</name>
    <dbReference type="NCBI Taxonomy" id="2828524"/>
    <lineage>
        <taxon>Eukaryota</taxon>
        <taxon>Fungi</taxon>
        <taxon>Dikarya</taxon>
        <taxon>Basidiomycota</taxon>
        <taxon>Agaricomycotina</taxon>
        <taxon>Agaricomycetes</taxon>
        <taxon>Agaricomycetidae</taxon>
        <taxon>Agaricales</taxon>
        <taxon>Agaricineae</taxon>
        <taxon>Psathyrellaceae</taxon>
        <taxon>Candolleomyces</taxon>
    </lineage>
</organism>
<evidence type="ECO:0000313" key="2">
    <source>
        <dbReference type="Proteomes" id="UP001140091"/>
    </source>
</evidence>
<gene>
    <name evidence="1" type="ORF">H1R20_g15798</name>
</gene>
<proteinExistence type="predicted"/>
<dbReference type="AlphaFoldDB" id="A0A9W8MAA8"/>
<dbReference type="EMBL" id="JANBPK010001630">
    <property type="protein sequence ID" value="KAJ2921294.1"/>
    <property type="molecule type" value="Genomic_DNA"/>
</dbReference>
<dbReference type="Proteomes" id="UP001140091">
    <property type="component" value="Unassembled WGS sequence"/>
</dbReference>
<sequence>MNLASLAICVKALKMGRLRYRYDFDPTDTRSLLAAMADSGGSKGADWEDGVKF</sequence>
<protein>
    <submittedName>
        <fullName evidence="1">Uncharacterized protein</fullName>
    </submittedName>
</protein>
<reference evidence="1" key="1">
    <citation type="submission" date="2022-06" db="EMBL/GenBank/DDBJ databases">
        <title>Genome Sequence of Candolleomyces eurysporus.</title>
        <authorList>
            <person name="Buettner E."/>
        </authorList>
    </citation>
    <scope>NUCLEOTIDE SEQUENCE</scope>
    <source>
        <strain evidence="1">VTCC 930004</strain>
    </source>
</reference>
<name>A0A9W8MAA8_9AGAR</name>
<accession>A0A9W8MAA8</accession>